<feature type="domain" description="PAP-associated" evidence="11">
    <location>
        <begin position="249"/>
        <end position="307"/>
    </location>
</feature>
<evidence type="ECO:0000256" key="2">
    <source>
        <dbReference type="ARBA" id="ARBA00001946"/>
    </source>
</evidence>
<feature type="region of interest" description="Disordered" evidence="10">
    <location>
        <begin position="509"/>
        <end position="595"/>
    </location>
</feature>
<evidence type="ECO:0000313" key="13">
    <source>
        <dbReference type="EMBL" id="CAG5106977.1"/>
    </source>
</evidence>
<dbReference type="SUPFAM" id="SSF81631">
    <property type="entry name" value="PAP/OAS1 substrate-binding domain"/>
    <property type="match status" value="1"/>
</dbReference>
<dbReference type="InterPro" id="IPR002058">
    <property type="entry name" value="PAP_assoc"/>
</dbReference>
<organism evidence="13 14">
    <name type="scientific">Oikopleura dioica</name>
    <name type="common">Tunicate</name>
    <dbReference type="NCBI Taxonomy" id="34765"/>
    <lineage>
        <taxon>Eukaryota</taxon>
        <taxon>Metazoa</taxon>
        <taxon>Chordata</taxon>
        <taxon>Tunicata</taxon>
        <taxon>Appendicularia</taxon>
        <taxon>Copelata</taxon>
        <taxon>Oikopleuridae</taxon>
        <taxon>Oikopleura</taxon>
    </lineage>
</organism>
<evidence type="ECO:0000256" key="8">
    <source>
        <dbReference type="ARBA" id="ARBA00022842"/>
    </source>
</evidence>
<feature type="compositionally biased region" description="Basic and acidic residues" evidence="10">
    <location>
        <begin position="550"/>
        <end position="561"/>
    </location>
</feature>
<keyword evidence="8" id="KW-0460">Magnesium</keyword>
<evidence type="ECO:0000256" key="6">
    <source>
        <dbReference type="ARBA" id="ARBA00022679"/>
    </source>
</evidence>
<dbReference type="EMBL" id="OU015566">
    <property type="protein sequence ID" value="CAG5106977.1"/>
    <property type="molecule type" value="Genomic_DNA"/>
</dbReference>
<dbReference type="Gene3D" id="3.30.460.10">
    <property type="entry name" value="Beta Polymerase, domain 2"/>
    <property type="match status" value="1"/>
</dbReference>
<dbReference type="Pfam" id="PF22600">
    <property type="entry name" value="MTPAP-like_central"/>
    <property type="match status" value="1"/>
</dbReference>
<evidence type="ECO:0000259" key="11">
    <source>
        <dbReference type="Pfam" id="PF03828"/>
    </source>
</evidence>
<feature type="domain" description="Poly(A) RNA polymerase mitochondrial-like central palm" evidence="12">
    <location>
        <begin position="20"/>
        <end position="155"/>
    </location>
</feature>
<evidence type="ECO:0000259" key="12">
    <source>
        <dbReference type="Pfam" id="PF22600"/>
    </source>
</evidence>
<gene>
    <name evidence="13" type="ORF">OKIOD_LOCUS11854</name>
</gene>
<protein>
    <recommendedName>
        <fullName evidence="4">polynucleotide adenylyltransferase</fullName>
        <ecNumber evidence="4">2.7.7.19</ecNumber>
    </recommendedName>
</protein>
<evidence type="ECO:0000256" key="10">
    <source>
        <dbReference type="SAM" id="MobiDB-lite"/>
    </source>
</evidence>
<proteinExistence type="inferred from homology"/>
<evidence type="ECO:0000256" key="5">
    <source>
        <dbReference type="ARBA" id="ARBA00022490"/>
    </source>
</evidence>
<dbReference type="PANTHER" id="PTHR12271:SF40">
    <property type="entry name" value="POLY(A) RNA POLYMERASE GLD2"/>
    <property type="match status" value="1"/>
</dbReference>
<name>A0ABN7SUT6_OIKDI</name>
<feature type="compositionally biased region" description="Low complexity" evidence="10">
    <location>
        <begin position="461"/>
        <end position="472"/>
    </location>
</feature>
<feature type="compositionally biased region" description="Basic and acidic residues" evidence="10">
    <location>
        <begin position="388"/>
        <end position="441"/>
    </location>
</feature>
<evidence type="ECO:0000256" key="1">
    <source>
        <dbReference type="ARBA" id="ARBA00001936"/>
    </source>
</evidence>
<comment type="subcellular location">
    <subcellularLocation>
        <location evidence="3">Cytoplasm</location>
    </subcellularLocation>
</comment>
<comment type="cofactor">
    <cofactor evidence="2">
        <name>Mg(2+)</name>
        <dbReference type="ChEBI" id="CHEBI:18420"/>
    </cofactor>
</comment>
<evidence type="ECO:0000256" key="4">
    <source>
        <dbReference type="ARBA" id="ARBA00012388"/>
    </source>
</evidence>
<evidence type="ECO:0000313" key="14">
    <source>
        <dbReference type="Proteomes" id="UP001158576"/>
    </source>
</evidence>
<evidence type="ECO:0000256" key="3">
    <source>
        <dbReference type="ARBA" id="ARBA00004496"/>
    </source>
</evidence>
<dbReference type="PANTHER" id="PTHR12271">
    <property type="entry name" value="POLY A POLYMERASE CID PAP -RELATED"/>
    <property type="match status" value="1"/>
</dbReference>
<reference evidence="13 14" key="1">
    <citation type="submission" date="2021-04" db="EMBL/GenBank/DDBJ databases">
        <authorList>
            <person name="Bliznina A."/>
        </authorList>
    </citation>
    <scope>NUCLEOTIDE SEQUENCE [LARGE SCALE GENOMIC DNA]</scope>
</reference>
<keyword evidence="5" id="KW-0963">Cytoplasm</keyword>
<dbReference type="InterPro" id="IPR054708">
    <property type="entry name" value="MTPAP-like_central"/>
</dbReference>
<evidence type="ECO:0000256" key="9">
    <source>
        <dbReference type="ARBA" id="ARBA00038491"/>
    </source>
</evidence>
<keyword evidence="7" id="KW-0479">Metal-binding</keyword>
<comment type="cofactor">
    <cofactor evidence="1">
        <name>Mn(2+)</name>
        <dbReference type="ChEBI" id="CHEBI:29035"/>
    </cofactor>
</comment>
<dbReference type="InterPro" id="IPR043519">
    <property type="entry name" value="NT_sf"/>
</dbReference>
<feature type="region of interest" description="Disordered" evidence="10">
    <location>
        <begin position="379"/>
        <end position="475"/>
    </location>
</feature>
<sequence>MRRNFNEPRFNPAPGTCPLSGYIEFNYEMHQQMSEHYNQKDEIRCWVEDCIQQSGYDYSCYIVGSTSNGFGTKNSDVDICLVIDHDTEQVSKSDSMKALKICRKAIRNVGKFNDFAELIPAKVPILRLNIRGVQIDINCNNLTGLRNTWLLNAYSAMGPRVIDPRVRPVAMFLKKICKKLTINDASEGTLTSYSINLMLINYLQTRTPPILPVLQGLDEEINISDSLHELPHRIRRHPAEWEVQNTATVGQLVFGFFDYYNQFDFNQVISVRLGKPVSALDERLMFPDNQLFTGKKIRIEEPFDGTNTARAVYKPESFPKIKFAIQTAQRLFEKCLDGGIDVQEVVNDLYLDKEELENILTQEALDSITQESKHNIFVISSSDSSEDEGNRKNDSSEDKNASAKREGTEKETEKDRKEKEREVEVTNDHRPSETSDTRGEESNGTIGSATRDHKEFVSDEGVGTYTGDTVTVESDEEYDFEIVEEKSTSAVLDEKKQKMKKILEILKQKADAMSSDDSSDENPNHESEDDDSGDDCVITSAYTPPVATKETLEGKTAKEIECILLESDDDDDEKPSTSEIKFPPSKLSLPPPKSS</sequence>
<dbReference type="EC" id="2.7.7.19" evidence="4"/>
<accession>A0ABN7SUT6</accession>
<dbReference type="Gene3D" id="1.10.1410.10">
    <property type="match status" value="1"/>
</dbReference>
<keyword evidence="6" id="KW-0808">Transferase</keyword>
<keyword evidence="14" id="KW-1185">Reference proteome</keyword>
<dbReference type="SUPFAM" id="SSF81301">
    <property type="entry name" value="Nucleotidyltransferase"/>
    <property type="match status" value="1"/>
</dbReference>
<dbReference type="CDD" id="cd05402">
    <property type="entry name" value="NT_PAP_TUTase"/>
    <property type="match status" value="1"/>
</dbReference>
<dbReference type="Proteomes" id="UP001158576">
    <property type="component" value="Chromosome 1"/>
</dbReference>
<comment type="similarity">
    <text evidence="9">Belongs to the DNA polymerase type-B-like family. GLD2 subfamily.</text>
</comment>
<dbReference type="Pfam" id="PF03828">
    <property type="entry name" value="PAP_assoc"/>
    <property type="match status" value="1"/>
</dbReference>
<evidence type="ECO:0000256" key="7">
    <source>
        <dbReference type="ARBA" id="ARBA00022723"/>
    </source>
</evidence>